<proteinExistence type="predicted"/>
<evidence type="ECO:0000259" key="4">
    <source>
        <dbReference type="PROSITE" id="PS50941"/>
    </source>
</evidence>
<dbReference type="Pfam" id="PF00187">
    <property type="entry name" value="Chitin_bind_1"/>
    <property type="match status" value="1"/>
</dbReference>
<evidence type="ECO:0000313" key="6">
    <source>
        <dbReference type="Proteomes" id="UP000253845"/>
    </source>
</evidence>
<dbReference type="EMBL" id="KZ851907">
    <property type="protein sequence ID" value="RDH22448.1"/>
    <property type="molecule type" value="Genomic_DNA"/>
</dbReference>
<dbReference type="InterPro" id="IPR036861">
    <property type="entry name" value="Endochitinase-like_sf"/>
</dbReference>
<gene>
    <name evidence="5" type="ORF">M747DRAFT_303516</name>
</gene>
<dbReference type="GO" id="GO:0008061">
    <property type="term" value="F:chitin binding"/>
    <property type="evidence" value="ECO:0007669"/>
    <property type="project" value="UniProtKB-UniRule"/>
</dbReference>
<protein>
    <recommendedName>
        <fullName evidence="4">Chitin-binding type-1 domain-containing protein</fullName>
    </recommendedName>
</protein>
<name>A0A370C3H2_ASPNG</name>
<dbReference type="PROSITE" id="PS50941">
    <property type="entry name" value="CHIT_BIND_I_2"/>
    <property type="match status" value="1"/>
</dbReference>
<comment type="caution">
    <text evidence="3">Lacks conserved residue(s) required for the propagation of feature annotation.</text>
</comment>
<dbReference type="VEuPathDB" id="FungiDB:M747DRAFT_303516"/>
<dbReference type="Gene3D" id="3.30.60.10">
    <property type="entry name" value="Endochitinase-like"/>
    <property type="match status" value="1"/>
</dbReference>
<keyword evidence="1 3" id="KW-0147">Chitin-binding</keyword>
<evidence type="ECO:0000256" key="2">
    <source>
        <dbReference type="ARBA" id="ARBA00023026"/>
    </source>
</evidence>
<keyword evidence="3" id="KW-1015">Disulfide bond</keyword>
<accession>A0A370C3H2</accession>
<sequence>MHVCHTRFDILKDGLSSAPYYPTSHLMPVGQGVSPNGLCGPSNNDWACFNSRFGDCCDTYGYCGSTDDYCGANCDSNYGPCSGTISTNGLCGADNGGYTCFGSQFGSCCSTYGYWLTKLTVDLPTSIAHRPSAIVLTAGVDS</sequence>
<evidence type="ECO:0000256" key="3">
    <source>
        <dbReference type="PROSITE-ProRule" id="PRU00261"/>
    </source>
</evidence>
<dbReference type="Proteomes" id="UP000253845">
    <property type="component" value="Unassembled WGS sequence"/>
</dbReference>
<evidence type="ECO:0000256" key="1">
    <source>
        <dbReference type="ARBA" id="ARBA00022669"/>
    </source>
</evidence>
<dbReference type="AlphaFoldDB" id="A0A370C3H2"/>
<reference evidence="5 6" key="1">
    <citation type="submission" date="2018-07" db="EMBL/GenBank/DDBJ databases">
        <title>Section-level genome sequencing of Aspergillus section Nigri to investigate inter- and intra-species variation.</title>
        <authorList>
            <consortium name="DOE Joint Genome Institute"/>
            <person name="Vesth T.C."/>
            <person name="Nybo J.L."/>
            <person name="Theobald S."/>
            <person name="Frisvad J.C."/>
            <person name="Larsen T.O."/>
            <person name="Nielsen K.F."/>
            <person name="Hoof J.B."/>
            <person name="Brandl J."/>
            <person name="Salamov A."/>
            <person name="Riley R."/>
            <person name="Gladden J.M."/>
            <person name="Phatale P."/>
            <person name="Nielsen M.T."/>
            <person name="Lyhne E.K."/>
            <person name="Kogle M.E."/>
            <person name="Strasser K."/>
            <person name="McDonnell E."/>
            <person name="Barry K."/>
            <person name="Clum A."/>
            <person name="Chen C."/>
            <person name="Nolan M."/>
            <person name="Sandor L."/>
            <person name="Kuo A."/>
            <person name="Lipzen A."/>
            <person name="Hainaut M."/>
            <person name="Drula E."/>
            <person name="Tsang A."/>
            <person name="Magnuson J.K."/>
            <person name="Henrissat B."/>
            <person name="Wiebenga A."/>
            <person name="Simmons B.A."/>
            <person name="Makela M.R."/>
            <person name="De vries R.P."/>
            <person name="Grigoriev I.V."/>
            <person name="Mortensen U.H."/>
            <person name="Baker S.E."/>
            <person name="Andersen M.R."/>
        </authorList>
    </citation>
    <scope>NUCLEOTIDE SEQUENCE [LARGE SCALE GENOMIC DNA]</scope>
    <source>
        <strain evidence="5 6">ATCC 13496</strain>
    </source>
</reference>
<dbReference type="InterPro" id="IPR001002">
    <property type="entry name" value="Chitin-bd_1"/>
</dbReference>
<dbReference type="SUPFAM" id="SSF57016">
    <property type="entry name" value="Plant lectins/antimicrobial peptides"/>
    <property type="match status" value="1"/>
</dbReference>
<keyword evidence="2" id="KW-0843">Virulence</keyword>
<organism evidence="5 6">
    <name type="scientific">Aspergillus niger ATCC 13496</name>
    <dbReference type="NCBI Taxonomy" id="1353008"/>
    <lineage>
        <taxon>Eukaryota</taxon>
        <taxon>Fungi</taxon>
        <taxon>Dikarya</taxon>
        <taxon>Ascomycota</taxon>
        <taxon>Pezizomycotina</taxon>
        <taxon>Eurotiomycetes</taxon>
        <taxon>Eurotiomycetidae</taxon>
        <taxon>Eurotiales</taxon>
        <taxon>Aspergillaceae</taxon>
        <taxon>Aspergillus</taxon>
        <taxon>Aspergillus subgen. Circumdati</taxon>
    </lineage>
</organism>
<feature type="domain" description="Chitin-binding type-1" evidence="4">
    <location>
        <begin position="36"/>
        <end position="83"/>
    </location>
</feature>
<evidence type="ECO:0000313" key="5">
    <source>
        <dbReference type="EMBL" id="RDH22448.1"/>
    </source>
</evidence>
<feature type="disulfide bond" evidence="3">
    <location>
        <begin position="56"/>
        <end position="70"/>
    </location>
</feature>